<name>A0ABN1WS97_9ACTN</name>
<protein>
    <recommendedName>
        <fullName evidence="4">ACT domain-containing protein</fullName>
    </recommendedName>
</protein>
<reference evidence="2 3" key="1">
    <citation type="journal article" date="2019" name="Int. J. Syst. Evol. Microbiol.">
        <title>The Global Catalogue of Microorganisms (GCM) 10K type strain sequencing project: providing services to taxonomists for standard genome sequencing and annotation.</title>
        <authorList>
            <consortium name="The Broad Institute Genomics Platform"/>
            <consortium name="The Broad Institute Genome Sequencing Center for Infectious Disease"/>
            <person name="Wu L."/>
            <person name="Ma J."/>
        </authorList>
    </citation>
    <scope>NUCLEOTIDE SEQUENCE [LARGE SCALE GENOMIC DNA]</scope>
    <source>
        <strain evidence="2 3">JCM 13004</strain>
    </source>
</reference>
<evidence type="ECO:0000313" key="2">
    <source>
        <dbReference type="EMBL" id="GAA1257840.1"/>
    </source>
</evidence>
<proteinExistence type="predicted"/>
<comment type="caution">
    <text evidence="2">The sequence shown here is derived from an EMBL/GenBank/DDBJ whole genome shotgun (WGS) entry which is preliminary data.</text>
</comment>
<sequence length="66" mass="6646">MGVVLRIHCTTGDRAGLRSAVAVLRRRSIDPADTDPADTGSAATAGSPAVVLGRTRAGRRAGVGTC</sequence>
<accession>A0ABN1WS97</accession>
<keyword evidence="3" id="KW-1185">Reference proteome</keyword>
<evidence type="ECO:0008006" key="4">
    <source>
        <dbReference type="Google" id="ProtNLM"/>
    </source>
</evidence>
<feature type="region of interest" description="Disordered" evidence="1">
    <location>
        <begin position="31"/>
        <end position="53"/>
    </location>
</feature>
<dbReference type="Proteomes" id="UP001500037">
    <property type="component" value="Unassembled WGS sequence"/>
</dbReference>
<dbReference type="EMBL" id="BAAALF010000126">
    <property type="protein sequence ID" value="GAA1257840.1"/>
    <property type="molecule type" value="Genomic_DNA"/>
</dbReference>
<dbReference type="RefSeq" id="WP_344444715.1">
    <property type="nucleotide sequence ID" value="NZ_BAAALF010000126.1"/>
</dbReference>
<organism evidence="2 3">
    <name type="scientific">Kitasatospora nipponensis</name>
    <dbReference type="NCBI Taxonomy" id="258049"/>
    <lineage>
        <taxon>Bacteria</taxon>
        <taxon>Bacillati</taxon>
        <taxon>Actinomycetota</taxon>
        <taxon>Actinomycetes</taxon>
        <taxon>Kitasatosporales</taxon>
        <taxon>Streptomycetaceae</taxon>
        <taxon>Kitasatospora</taxon>
    </lineage>
</organism>
<evidence type="ECO:0000256" key="1">
    <source>
        <dbReference type="SAM" id="MobiDB-lite"/>
    </source>
</evidence>
<gene>
    <name evidence="2" type="ORF">GCM10009665_55160</name>
</gene>
<evidence type="ECO:0000313" key="3">
    <source>
        <dbReference type="Proteomes" id="UP001500037"/>
    </source>
</evidence>